<evidence type="ECO:0000313" key="4">
    <source>
        <dbReference type="Proteomes" id="UP000261680"/>
    </source>
</evidence>
<accession>A0A8M1GIK5</accession>
<evidence type="ECO:0000256" key="1">
    <source>
        <dbReference type="ARBA" id="ARBA00008431"/>
    </source>
</evidence>
<dbReference type="SUPFAM" id="SSF52042">
    <property type="entry name" value="Ribosomal protein L32e"/>
    <property type="match status" value="1"/>
</dbReference>
<comment type="similarity">
    <text evidence="1">Belongs to the eukaryotic ribosomal protein eL32 family.</text>
</comment>
<dbReference type="InterPro" id="IPR001515">
    <property type="entry name" value="Ribosomal_eL32"/>
</dbReference>
<dbReference type="Proteomes" id="UP000261680">
    <property type="component" value="Unplaced"/>
</dbReference>
<dbReference type="KEGG" id="umr:103679532"/>
<sequence>MVALRPLQKPKIVKKRTNKFIKHQPDWYVKIKCNWQKPRSNDGWVHRRVKDLLSMPNTGYGSNKKTKHMQLHRFQKFLAHNVKEPEVSLMCNKSQHAEIAHDVSSKNHKAPVQRAAQLAISHQPQCQAAQ</sequence>
<protein>
    <submittedName>
        <fullName evidence="5">60S ribosomal protein L32-like</fullName>
    </submittedName>
</protein>
<dbReference type="PANTHER" id="PTHR23413">
    <property type="entry name" value="60S RIBOSOMAL PROTEIN L32 AND DNA-DIRECTED RNA POLYMERASE II, SUBUNIT N"/>
    <property type="match status" value="1"/>
</dbReference>
<evidence type="ECO:0000256" key="2">
    <source>
        <dbReference type="ARBA" id="ARBA00022980"/>
    </source>
</evidence>
<dbReference type="PANTHER" id="PTHR23413:SF6">
    <property type="entry name" value="LARGE RIBOSOMAL SUBUNIT PROTEIN EL32"/>
    <property type="match status" value="1"/>
</dbReference>
<reference evidence="5" key="1">
    <citation type="submission" date="2025-08" db="UniProtKB">
        <authorList>
            <consortium name="RefSeq"/>
        </authorList>
    </citation>
    <scope>IDENTIFICATION</scope>
    <source>
        <tissue evidence="5">Whole blood</tissue>
    </source>
</reference>
<evidence type="ECO:0000313" key="5">
    <source>
        <dbReference type="RefSeq" id="XP_040495506.1"/>
    </source>
</evidence>
<dbReference type="AlphaFoldDB" id="A0A8M1GIK5"/>
<gene>
    <name evidence="5" type="primary">LOC103679532</name>
</gene>
<dbReference type="SMART" id="SM01393">
    <property type="entry name" value="Ribosomal_L32e"/>
    <property type="match status" value="1"/>
</dbReference>
<keyword evidence="3" id="KW-0687">Ribonucleoprotein</keyword>
<keyword evidence="4" id="KW-1185">Reference proteome</keyword>
<dbReference type="GO" id="GO:0006412">
    <property type="term" value="P:translation"/>
    <property type="evidence" value="ECO:0007669"/>
    <property type="project" value="InterPro"/>
</dbReference>
<name>A0A8M1GIK5_URSMA</name>
<evidence type="ECO:0000256" key="3">
    <source>
        <dbReference type="ARBA" id="ARBA00023274"/>
    </source>
</evidence>
<dbReference type="GO" id="GO:0003735">
    <property type="term" value="F:structural constituent of ribosome"/>
    <property type="evidence" value="ECO:0007669"/>
    <property type="project" value="InterPro"/>
</dbReference>
<organism evidence="4 5">
    <name type="scientific">Ursus maritimus</name>
    <name type="common">Polar bear</name>
    <name type="synonym">Thalarctos maritimus</name>
    <dbReference type="NCBI Taxonomy" id="29073"/>
    <lineage>
        <taxon>Eukaryota</taxon>
        <taxon>Metazoa</taxon>
        <taxon>Chordata</taxon>
        <taxon>Craniata</taxon>
        <taxon>Vertebrata</taxon>
        <taxon>Euteleostomi</taxon>
        <taxon>Mammalia</taxon>
        <taxon>Eutheria</taxon>
        <taxon>Laurasiatheria</taxon>
        <taxon>Carnivora</taxon>
        <taxon>Caniformia</taxon>
        <taxon>Ursidae</taxon>
        <taxon>Ursus</taxon>
    </lineage>
</organism>
<keyword evidence="2" id="KW-0689">Ribosomal protein</keyword>
<dbReference type="InterPro" id="IPR036351">
    <property type="entry name" value="Ribosomal_eL32_sf"/>
</dbReference>
<dbReference type="Pfam" id="PF01655">
    <property type="entry name" value="Ribosomal_L32e"/>
    <property type="match status" value="1"/>
</dbReference>
<proteinExistence type="inferred from homology"/>
<dbReference type="RefSeq" id="XP_040495506.1">
    <property type="nucleotide sequence ID" value="XM_040639572.1"/>
</dbReference>
<dbReference type="GeneID" id="103679532"/>
<dbReference type="GO" id="GO:0022625">
    <property type="term" value="C:cytosolic large ribosomal subunit"/>
    <property type="evidence" value="ECO:0007669"/>
    <property type="project" value="TreeGrafter"/>
</dbReference>